<dbReference type="PANTHER" id="PTHR43377">
    <property type="entry name" value="BILIVERDIN REDUCTASE A"/>
    <property type="match status" value="1"/>
</dbReference>
<dbReference type="InterPro" id="IPR004104">
    <property type="entry name" value="Gfo/Idh/MocA-like_OxRdtase_C"/>
</dbReference>
<feature type="domain" description="Gfo/Idh/MocA-like oxidoreductase N-terminal" evidence="1">
    <location>
        <begin position="15"/>
        <end position="136"/>
    </location>
</feature>
<dbReference type="Proteomes" id="UP000193391">
    <property type="component" value="Unassembled WGS sequence"/>
</dbReference>
<organism evidence="3 4">
    <name type="scientific">Thalassospira mesophila</name>
    <dbReference type="NCBI Taxonomy" id="1293891"/>
    <lineage>
        <taxon>Bacteria</taxon>
        <taxon>Pseudomonadati</taxon>
        <taxon>Pseudomonadota</taxon>
        <taxon>Alphaproteobacteria</taxon>
        <taxon>Rhodospirillales</taxon>
        <taxon>Thalassospiraceae</taxon>
        <taxon>Thalassospira</taxon>
    </lineage>
</organism>
<keyword evidence="4" id="KW-1185">Reference proteome</keyword>
<dbReference type="PANTHER" id="PTHR43377:SF2">
    <property type="entry name" value="BINDING ROSSMANN FOLD OXIDOREDUCTASE, PUTATIVE (AFU_ORTHOLOGUE AFUA_4G00560)-RELATED"/>
    <property type="match status" value="1"/>
</dbReference>
<evidence type="ECO:0000313" key="3">
    <source>
        <dbReference type="EMBL" id="OSQ36792.1"/>
    </source>
</evidence>
<comment type="caution">
    <text evidence="3">The sequence shown here is derived from an EMBL/GenBank/DDBJ whole genome shotgun (WGS) entry which is preliminary data.</text>
</comment>
<name>A0A1Y2KXF7_9PROT</name>
<evidence type="ECO:0000313" key="4">
    <source>
        <dbReference type="Proteomes" id="UP000193391"/>
    </source>
</evidence>
<dbReference type="AlphaFoldDB" id="A0A1Y2KXF7"/>
<dbReference type="Gene3D" id="3.40.50.720">
    <property type="entry name" value="NAD(P)-binding Rossmann-like Domain"/>
    <property type="match status" value="1"/>
</dbReference>
<accession>A0A1Y2KXF7</accession>
<sequence length="425" mass="47854">MAETDTISGTERRSYVLIGTGNRGTTMWGRDLLAGWSEHVDLVAIIDKNQLRAQRARHMIKSNAPIFSSVEDMQKAGISPQLAMVCTPDDTHDEIVVKMLDAGADIITEKPMTTTVEKIRRMLEAEARSGKRIDVSFNYRYSPTAARIKELLMSGVIGKVTSVDFHWYLDTAHGADYFRRWHAYIRHSGSLFVHKATHHFDLLNWYLDSTPQTVSAFGKLLNYGKNGPFRGERCQTCPHTANCDYFFDISSDPFLDALYEDPASEDGYYRDRCVFREDIDIPDTMVATIGYANDVQVSYSLNTFQPIEGHHIAFNGTQGRIELRQHEDQPWDMPDQDEILLIRNFPKPGEEKLERIIVPHAEGGHYGGDNLMRDMIFKSGQNDKLHQRAGAKAGAYSVLCGIAALKSAQTGEIVKIDDLMPDIGT</sequence>
<dbReference type="InterPro" id="IPR051450">
    <property type="entry name" value="Gfo/Idh/MocA_Oxidoreductases"/>
</dbReference>
<dbReference type="SUPFAM" id="SSF55347">
    <property type="entry name" value="Glyceraldehyde-3-phosphate dehydrogenase-like, C-terminal domain"/>
    <property type="match status" value="1"/>
</dbReference>
<dbReference type="InterPro" id="IPR000683">
    <property type="entry name" value="Gfo/Idh/MocA-like_OxRdtase_N"/>
</dbReference>
<protein>
    <submittedName>
        <fullName evidence="3">4,5-dihydroxyphthalate dehydrogenase</fullName>
    </submittedName>
</protein>
<dbReference type="InterPro" id="IPR036291">
    <property type="entry name" value="NAD(P)-bd_dom_sf"/>
</dbReference>
<gene>
    <name evidence="3" type="ORF">TMES_17150</name>
</gene>
<feature type="domain" description="Gfo/Idh/MocA-like oxidoreductase C-terminal" evidence="2">
    <location>
        <begin position="149"/>
        <end position="416"/>
    </location>
</feature>
<proteinExistence type="predicted"/>
<dbReference type="STRING" id="1293891.TMES_17150"/>
<dbReference type="EMBL" id="JFKA01000009">
    <property type="protein sequence ID" value="OSQ36792.1"/>
    <property type="molecule type" value="Genomic_DNA"/>
</dbReference>
<dbReference type="Pfam" id="PF01408">
    <property type="entry name" value="GFO_IDH_MocA"/>
    <property type="match status" value="1"/>
</dbReference>
<dbReference type="SUPFAM" id="SSF51735">
    <property type="entry name" value="NAD(P)-binding Rossmann-fold domains"/>
    <property type="match status" value="1"/>
</dbReference>
<dbReference type="RefSeq" id="WP_085584821.1">
    <property type="nucleotide sequence ID" value="NZ_JFKA01000009.1"/>
</dbReference>
<evidence type="ECO:0000259" key="1">
    <source>
        <dbReference type="Pfam" id="PF01408"/>
    </source>
</evidence>
<dbReference type="Gene3D" id="3.30.360.10">
    <property type="entry name" value="Dihydrodipicolinate Reductase, domain 2"/>
    <property type="match status" value="1"/>
</dbReference>
<evidence type="ECO:0000259" key="2">
    <source>
        <dbReference type="Pfam" id="PF02894"/>
    </source>
</evidence>
<dbReference type="Pfam" id="PF02894">
    <property type="entry name" value="GFO_IDH_MocA_C"/>
    <property type="match status" value="1"/>
</dbReference>
<reference evidence="3 4" key="1">
    <citation type="submission" date="2014-03" db="EMBL/GenBank/DDBJ databases">
        <title>The draft genome sequence of Thalassospira mesophila JCM 18969.</title>
        <authorList>
            <person name="Lai Q."/>
            <person name="Shao Z."/>
        </authorList>
    </citation>
    <scope>NUCLEOTIDE SEQUENCE [LARGE SCALE GENOMIC DNA]</scope>
    <source>
        <strain evidence="3 4">JCM 18969</strain>
    </source>
</reference>
<dbReference type="OrthoDB" id="9792935at2"/>
<dbReference type="GO" id="GO:0000166">
    <property type="term" value="F:nucleotide binding"/>
    <property type="evidence" value="ECO:0007669"/>
    <property type="project" value="InterPro"/>
</dbReference>